<dbReference type="RefSeq" id="WP_249043904.1">
    <property type="nucleotide sequence ID" value="NZ_JACHIB010000012.1"/>
</dbReference>
<evidence type="ECO:0000313" key="4">
    <source>
        <dbReference type="EMBL" id="MBB6084127.1"/>
    </source>
</evidence>
<evidence type="ECO:0000259" key="3">
    <source>
        <dbReference type="Pfam" id="PF02514"/>
    </source>
</evidence>
<organism evidence="4 5">
    <name type="scientific">Castellaniella defragrans</name>
    <name type="common">Alcaligenes defragrans</name>
    <dbReference type="NCBI Taxonomy" id="75697"/>
    <lineage>
        <taxon>Bacteria</taxon>
        <taxon>Pseudomonadati</taxon>
        <taxon>Pseudomonadota</taxon>
        <taxon>Betaproteobacteria</taxon>
        <taxon>Burkholderiales</taxon>
        <taxon>Alcaligenaceae</taxon>
        <taxon>Castellaniella</taxon>
    </lineage>
</organism>
<dbReference type="EMBL" id="JACHIB010000012">
    <property type="protein sequence ID" value="MBB6084127.1"/>
    <property type="molecule type" value="Genomic_DNA"/>
</dbReference>
<dbReference type="EC" id="6.6.1.2" evidence="4"/>
<evidence type="ECO:0000256" key="2">
    <source>
        <dbReference type="SAM" id="SignalP"/>
    </source>
</evidence>
<dbReference type="NCBIfam" id="NF004644">
    <property type="entry name" value="PRK05989.2-2"/>
    <property type="match status" value="1"/>
</dbReference>
<dbReference type="GO" id="GO:0051116">
    <property type="term" value="F:cobaltochelatase activity"/>
    <property type="evidence" value="ECO:0007669"/>
    <property type="project" value="UniProtKB-EC"/>
</dbReference>
<dbReference type="PANTHER" id="PTHR44119">
    <property type="entry name" value="MAGNESIUM-CHELATASE SUBUNIT CHLH, CHLOROPLASTIC"/>
    <property type="match status" value="1"/>
</dbReference>
<comment type="caution">
    <text evidence="4">The sequence shown here is derived from an EMBL/GenBank/DDBJ whole genome shotgun (WGS) entry which is preliminary data.</text>
</comment>
<keyword evidence="2" id="KW-0732">Signal</keyword>
<dbReference type="Proteomes" id="UP000541136">
    <property type="component" value="Unassembled WGS sequence"/>
</dbReference>
<keyword evidence="4" id="KW-0436">Ligase</keyword>
<feature type="compositionally biased region" description="Pro residues" evidence="1">
    <location>
        <begin position="1256"/>
        <end position="1265"/>
    </location>
</feature>
<gene>
    <name evidence="4" type="ORF">HNR28_002172</name>
</gene>
<accession>A0A7W9WMB1</accession>
<dbReference type="CDD" id="cd10150">
    <property type="entry name" value="CobN_like"/>
    <property type="match status" value="1"/>
</dbReference>
<feature type="signal peptide" evidence="2">
    <location>
        <begin position="1"/>
        <end position="25"/>
    </location>
</feature>
<reference evidence="4 5" key="1">
    <citation type="submission" date="2020-08" db="EMBL/GenBank/DDBJ databases">
        <title>Genomic Encyclopedia of Type Strains, Phase IV (KMG-IV): sequencing the most valuable type-strain genomes for metagenomic binning, comparative biology and taxonomic classification.</title>
        <authorList>
            <person name="Goeker M."/>
        </authorList>
    </citation>
    <scope>NUCLEOTIDE SEQUENCE [LARGE SCALE GENOMIC DNA]</scope>
    <source>
        <strain evidence="4 5">DSM 12141</strain>
    </source>
</reference>
<feature type="domain" description="CobN/magnesium chelatase" evidence="3">
    <location>
        <begin position="127"/>
        <end position="1214"/>
    </location>
</feature>
<evidence type="ECO:0000313" key="5">
    <source>
        <dbReference type="Proteomes" id="UP000541136"/>
    </source>
</evidence>
<dbReference type="PANTHER" id="PTHR44119:SF4">
    <property type="entry name" value="AEROBIC COBALTOCHELATASE SUBUNIT COBN"/>
    <property type="match status" value="1"/>
</dbReference>
<protein>
    <submittedName>
        <fullName evidence="4">Cobaltochelatase CobN</fullName>
        <ecNumber evidence="4">6.6.1.2</ecNumber>
    </submittedName>
</protein>
<proteinExistence type="predicted"/>
<evidence type="ECO:0000256" key="1">
    <source>
        <dbReference type="SAM" id="MobiDB-lite"/>
    </source>
</evidence>
<name>A0A7W9WMB1_CASDE</name>
<feature type="compositionally biased region" description="Low complexity" evidence="1">
    <location>
        <begin position="1266"/>
        <end position="1275"/>
    </location>
</feature>
<dbReference type="Pfam" id="PF02514">
    <property type="entry name" value="CobN-Mg_chel"/>
    <property type="match status" value="1"/>
</dbReference>
<feature type="chain" id="PRO_5030551785" evidence="2">
    <location>
        <begin position="26"/>
        <end position="1337"/>
    </location>
</feature>
<dbReference type="InterPro" id="IPR003672">
    <property type="entry name" value="CobN/Mg_chltase"/>
</dbReference>
<sequence>MRCRLWSVWGWLCLSLLWAAGSAQAASVLFLATGNVAPGKFRTLAEIARPHGVTVESRFMKDIPEGADEGLFKDYDAVFIDTYLQDAMRGRLAGALPGARLPIAWLWDQRPDSLNMPAPLARRLAVYYSNGGRANFDHFFATVAAWLAGRPTDGIADPVVFPTAALYHPDAPDPFFTDPLAYLRWKGLSDAQIHDPARRPPVVAIAFHEQAVSSLQTRLIDALIRRVESRGAIPMAYYHPVTDDGVIERLLSDQGRALADTAISTRIMLEPNAPRRAFETLGIPVIQAMPYRQGGEAKWRADPQGVALIDVPFYLSQAEYAGITDIQVASAMDEAEQQLVPIEAQLDTVVGKALRLAALRRMPNADKRLTVFFWNYPAGEKNLSASFLNVPESLSATLAALKDAGYDTSAPAQEALLPQLQPLLEPYYREGRLEGLLADGLAERLPLADYRAWLETLPPAVRAALDAQWGPPESSGMVLREGGTAYFVVPRLMLGKVAVLPQPPRGERSSDRERELYHSTTSLPSHFYLAAYLWARTRQASDAFVHFGTHGSQEWLPGKERGLSATEDYPMLTLGDVPVVYPYIADNIGEALHARRRGRAVIVSHQTPPFRPAGMHDELTAMHDLLHQWLNQDEGAVRERIRADLIGKVRQAHIERDMGWTGDRVEREFPAFLDALHAHLHELARTAQPLGLHALGRAPQEAHRLSTVLMMLGQPFWDAAAARAGAAPKDLDEALAVDYEKLAQSAPYALLRAALVEGRMPEDASPELRAQLEQGRAWYEAIGAQGELPGLLAALAGRYVSTSYGGDPIKNPEAYPTGRNLYGFDPSRVPTPQAWEAGKEAAENLIAAHRQQTGAAPKKITFSLWSVETMRHQGLLEAQALWLMGVEPVWDKGGRVTDVRLVPRETLGRPRVDVVLSATGLYRDHFPNAMKQLARAVQLAAQAGGEPDNAVAANTGRIQAQLQAGGVPEAAARAAAETRLFSSASGQYATGLDEAALATDTWEGKEEGDRKLADLYLSKMQYAYGPDAATWGQAGAAGNAAVNLYAEQLRGTEGAVLSRSSNTYGMLTTDDPFQYLGGIGLAVRRLDGAPPQLYISNLRGGGAGRVEGAAQFLAKELATRQFHPGYIKGLMAEGYSGTLQVLDATNNLWGWTAVAREVVRDDQWEQMADVYVRDKYDLGLKAWFEKENPHALAQTIERMIEAARQGYWQAEPGTLELLKERYRDLAARFDVRSDNARFLEYVADGQAADTAFAAPPEAPPQPAAPPAAQEAPQAPTERVEGMKLERTPDAADQSVADRALDLARLALAALLLAVLGAGALRQARRPAGPGRMPAHPS</sequence>
<feature type="region of interest" description="Disordered" evidence="1">
    <location>
        <begin position="1252"/>
        <end position="1279"/>
    </location>
</feature>